<evidence type="ECO:0000256" key="4">
    <source>
        <dbReference type="ARBA" id="ARBA00023125"/>
    </source>
</evidence>
<dbReference type="AlphaFoldDB" id="U5ELQ2"/>
<feature type="compositionally biased region" description="Polar residues" evidence="6">
    <location>
        <begin position="153"/>
        <end position="162"/>
    </location>
</feature>
<protein>
    <recommendedName>
        <fullName evidence="7">THAP-type domain-containing protein</fullName>
    </recommendedName>
</protein>
<keyword evidence="4 5" id="KW-0238">DNA-binding</keyword>
<evidence type="ECO:0000256" key="5">
    <source>
        <dbReference type="PROSITE-ProRule" id="PRU00309"/>
    </source>
</evidence>
<dbReference type="GO" id="GO:0003677">
    <property type="term" value="F:DNA binding"/>
    <property type="evidence" value="ECO:0007669"/>
    <property type="project" value="UniProtKB-UniRule"/>
</dbReference>
<accession>U5ELQ2</accession>
<sequence length="327" mass="37095">MNCYICGDLAQIEDANLVLFSPPDDETLSKWREVLQFDENTTDIMLCNMHFEKDAFADEDCTILNENATPTINLVAIEAIDESMVIEEDDDDIIEEIDTSNLDMAAAQAAILNTEKSTPIDAKLMEENTIYLDLPGVEIKSEPEDSDAEENNEAGNKASNTDPIGGVEPRLNYKYCILCGDSTDKNSECRLFVFPKQIPQLYKKWINASGLEINKYLKRDIYSCQKHFPKEGLSDNKNFIKSWATPMLHLPPSISELRKASIPPKKPTIVIQKQERNKRTSGDLRLDIDSYSKTFARIVMEKIPKKIVYNGEEKAITKTLVFKSNFF</sequence>
<feature type="region of interest" description="Disordered" evidence="6">
    <location>
        <begin position="142"/>
        <end position="165"/>
    </location>
</feature>
<evidence type="ECO:0000313" key="8">
    <source>
        <dbReference type="EMBL" id="JAB55072.1"/>
    </source>
</evidence>
<reference evidence="8" key="1">
    <citation type="journal article" date="2014" name="Insect Biochem. Mol. Biol.">
        <title>An insight into the sialome of the frog biting fly, Corethrella appendiculata.</title>
        <authorList>
            <person name="Ribeiro J.M.C."/>
            <person name="Chagas A.C."/>
            <person name="Pham V.M."/>
            <person name="Lounibos L.P."/>
            <person name="Calvo E."/>
        </authorList>
    </citation>
    <scope>NUCLEOTIDE SEQUENCE</scope>
    <source>
        <tissue evidence="8">Salivary glands</tissue>
    </source>
</reference>
<keyword evidence="1" id="KW-0479">Metal-binding</keyword>
<evidence type="ECO:0000259" key="7">
    <source>
        <dbReference type="PROSITE" id="PS50950"/>
    </source>
</evidence>
<feature type="domain" description="THAP-type" evidence="7">
    <location>
        <begin position="171"/>
        <end position="249"/>
    </location>
</feature>
<evidence type="ECO:0000256" key="6">
    <source>
        <dbReference type="SAM" id="MobiDB-lite"/>
    </source>
</evidence>
<evidence type="ECO:0000256" key="1">
    <source>
        <dbReference type="ARBA" id="ARBA00022723"/>
    </source>
</evidence>
<proteinExistence type="evidence at transcript level"/>
<dbReference type="SMART" id="SM00980">
    <property type="entry name" value="THAP"/>
    <property type="match status" value="2"/>
</dbReference>
<dbReference type="PROSITE" id="PS50950">
    <property type="entry name" value="ZF_THAP"/>
    <property type="match status" value="2"/>
</dbReference>
<dbReference type="EMBL" id="GANO01004799">
    <property type="protein sequence ID" value="JAB55072.1"/>
    <property type="molecule type" value="mRNA"/>
</dbReference>
<evidence type="ECO:0000256" key="3">
    <source>
        <dbReference type="ARBA" id="ARBA00022833"/>
    </source>
</evidence>
<dbReference type="GO" id="GO:0008270">
    <property type="term" value="F:zinc ion binding"/>
    <property type="evidence" value="ECO:0007669"/>
    <property type="project" value="UniProtKB-KW"/>
</dbReference>
<dbReference type="SMART" id="SM00692">
    <property type="entry name" value="DM3"/>
    <property type="match status" value="2"/>
</dbReference>
<dbReference type="SUPFAM" id="SSF57716">
    <property type="entry name" value="Glucocorticoid receptor-like (DNA-binding domain)"/>
    <property type="match status" value="2"/>
</dbReference>
<dbReference type="InterPro" id="IPR006612">
    <property type="entry name" value="THAP_Znf"/>
</dbReference>
<name>U5ELQ2_9DIPT</name>
<dbReference type="Pfam" id="PF05485">
    <property type="entry name" value="THAP"/>
    <property type="match status" value="2"/>
</dbReference>
<organism evidence="8">
    <name type="scientific">Corethrella appendiculata</name>
    <dbReference type="NCBI Taxonomy" id="1370023"/>
    <lineage>
        <taxon>Eukaryota</taxon>
        <taxon>Metazoa</taxon>
        <taxon>Ecdysozoa</taxon>
        <taxon>Arthropoda</taxon>
        <taxon>Hexapoda</taxon>
        <taxon>Insecta</taxon>
        <taxon>Pterygota</taxon>
        <taxon>Neoptera</taxon>
        <taxon>Endopterygota</taxon>
        <taxon>Diptera</taxon>
        <taxon>Nematocera</taxon>
        <taxon>Culicoidea</taxon>
        <taxon>Chaoboridae</taxon>
        <taxon>Corethrella</taxon>
    </lineage>
</organism>
<keyword evidence="2 5" id="KW-0863">Zinc-finger</keyword>
<keyword evidence="3" id="KW-0862">Zinc</keyword>
<feature type="domain" description="THAP-type" evidence="7">
    <location>
        <begin position="1"/>
        <end position="73"/>
    </location>
</feature>
<evidence type="ECO:0000256" key="2">
    <source>
        <dbReference type="ARBA" id="ARBA00022771"/>
    </source>
</evidence>